<dbReference type="AlphaFoldDB" id="A0A3P7MS07"/>
<dbReference type="Proteomes" id="UP000281553">
    <property type="component" value="Unassembled WGS sequence"/>
</dbReference>
<dbReference type="EMBL" id="UYRU01078811">
    <property type="protein sequence ID" value="VDN29520.1"/>
    <property type="molecule type" value="Genomic_DNA"/>
</dbReference>
<evidence type="ECO:0000313" key="1">
    <source>
        <dbReference type="EMBL" id="VDN29520.1"/>
    </source>
</evidence>
<protein>
    <submittedName>
        <fullName evidence="1">Uncharacterized protein</fullName>
    </submittedName>
</protein>
<organism evidence="1 2">
    <name type="scientific">Dibothriocephalus latus</name>
    <name type="common">Fish tapeworm</name>
    <name type="synonym">Diphyllobothrium latum</name>
    <dbReference type="NCBI Taxonomy" id="60516"/>
    <lineage>
        <taxon>Eukaryota</taxon>
        <taxon>Metazoa</taxon>
        <taxon>Spiralia</taxon>
        <taxon>Lophotrochozoa</taxon>
        <taxon>Platyhelminthes</taxon>
        <taxon>Cestoda</taxon>
        <taxon>Eucestoda</taxon>
        <taxon>Diphyllobothriidea</taxon>
        <taxon>Diphyllobothriidae</taxon>
        <taxon>Dibothriocephalus</taxon>
    </lineage>
</organism>
<gene>
    <name evidence="1" type="ORF">DILT_LOCUS15381</name>
</gene>
<proteinExistence type="predicted"/>
<sequence length="167" mass="17676">MPWNHEDFIVRLPAWKAQKDTAASETVHSMTIPLGTSFSIGGPMGLSTLSQQLQNLLTTSLSQPLDLLHQSAQGRAQGAPSGGNGMTAVLGPFTWVLNNNLGGAPVVSGAAARSSTDAEFEELTGETGLTLLPGVLIEGILDNNCSSDQRIAEMRLVDRLRLVVEHS</sequence>
<name>A0A3P7MS07_DIBLA</name>
<reference evidence="1 2" key="1">
    <citation type="submission" date="2018-11" db="EMBL/GenBank/DDBJ databases">
        <authorList>
            <consortium name="Pathogen Informatics"/>
        </authorList>
    </citation>
    <scope>NUCLEOTIDE SEQUENCE [LARGE SCALE GENOMIC DNA]</scope>
</reference>
<accession>A0A3P7MS07</accession>
<keyword evidence="2" id="KW-1185">Reference proteome</keyword>
<evidence type="ECO:0000313" key="2">
    <source>
        <dbReference type="Proteomes" id="UP000281553"/>
    </source>
</evidence>